<gene>
    <name evidence="1" type="ORF">A3K89_11830</name>
</gene>
<dbReference type="RefSeq" id="WP_068430974.1">
    <property type="nucleotide sequence ID" value="NZ_LVHI01000038.1"/>
</dbReference>
<comment type="caution">
    <text evidence="1">The sequence shown here is derived from an EMBL/GenBank/DDBJ whole genome shotgun (WGS) entry which is preliminary data.</text>
</comment>
<reference evidence="1 2" key="1">
    <citation type="submission" date="2016-03" db="EMBL/GenBank/DDBJ databases">
        <title>Genome sequence of Rhodococcus kyotonensis KB10.</title>
        <authorList>
            <person name="Jeong H."/>
            <person name="Hong C.E."/>
            <person name="Jo S.H."/>
            <person name="Park J.M."/>
        </authorList>
    </citation>
    <scope>NUCLEOTIDE SEQUENCE [LARGE SCALE GENOMIC DNA]</scope>
    <source>
        <strain evidence="1 2">KB10</strain>
    </source>
</reference>
<proteinExistence type="predicted"/>
<dbReference type="EMBL" id="LVHI01000038">
    <property type="protein sequence ID" value="OAK51600.1"/>
    <property type="molecule type" value="Genomic_DNA"/>
</dbReference>
<accession>A0A177Y884</accession>
<name>A0A177Y884_9NOCA</name>
<sequence length="125" mass="13530">MSYTAANHYVFEGDELTGSFDTNRLSGVAAAQLVLSGAILESTEVTRTDLGYEIRTIVEQVHDGNSTHLLAVVPRVNVENEPVHFSSYAVLFTRRGNIAGDRFVHGALESYDVRALSGTASLIDS</sequence>
<dbReference type="Proteomes" id="UP000077519">
    <property type="component" value="Unassembled WGS sequence"/>
</dbReference>
<evidence type="ECO:0000313" key="1">
    <source>
        <dbReference type="EMBL" id="OAK51600.1"/>
    </source>
</evidence>
<keyword evidence="2" id="KW-1185">Reference proteome</keyword>
<dbReference type="AlphaFoldDB" id="A0A177Y884"/>
<protein>
    <submittedName>
        <fullName evidence="1">Uncharacterized protein</fullName>
    </submittedName>
</protein>
<organism evidence="1 2">
    <name type="scientific">Rhodococcoides kyotonense</name>
    <dbReference type="NCBI Taxonomy" id="398843"/>
    <lineage>
        <taxon>Bacteria</taxon>
        <taxon>Bacillati</taxon>
        <taxon>Actinomycetota</taxon>
        <taxon>Actinomycetes</taxon>
        <taxon>Mycobacteriales</taxon>
        <taxon>Nocardiaceae</taxon>
        <taxon>Rhodococcoides</taxon>
    </lineage>
</organism>
<evidence type="ECO:0000313" key="2">
    <source>
        <dbReference type="Proteomes" id="UP000077519"/>
    </source>
</evidence>